<name>A0A841RKS3_9BACI</name>
<dbReference type="Gene3D" id="3.20.20.370">
    <property type="entry name" value="Glycoside hydrolase/deacetylase"/>
    <property type="match status" value="1"/>
</dbReference>
<protein>
    <submittedName>
        <fullName evidence="2">Peptidoglycan/xylan/chitin deacetylase (PgdA/CDA1 family)</fullName>
    </submittedName>
</protein>
<dbReference type="RefSeq" id="WP_184245952.1">
    <property type="nucleotide sequence ID" value="NZ_BAAACU010000058.1"/>
</dbReference>
<feature type="domain" description="NodB homology" evidence="1">
    <location>
        <begin position="10"/>
        <end position="192"/>
    </location>
</feature>
<evidence type="ECO:0000313" key="3">
    <source>
        <dbReference type="Proteomes" id="UP000572212"/>
    </source>
</evidence>
<dbReference type="GO" id="GO:0005975">
    <property type="term" value="P:carbohydrate metabolic process"/>
    <property type="evidence" value="ECO:0007669"/>
    <property type="project" value="InterPro"/>
</dbReference>
<comment type="caution">
    <text evidence="2">The sequence shown here is derived from an EMBL/GenBank/DDBJ whole genome shotgun (WGS) entry which is preliminary data.</text>
</comment>
<gene>
    <name evidence="2" type="ORF">GGQ92_001335</name>
</gene>
<dbReference type="CDD" id="cd10917">
    <property type="entry name" value="CE4_NodB_like_6s_7s"/>
    <property type="match status" value="1"/>
</dbReference>
<dbReference type="SUPFAM" id="SSF88713">
    <property type="entry name" value="Glycoside hydrolase/deacetylase"/>
    <property type="match status" value="1"/>
</dbReference>
<dbReference type="EMBL" id="JACHON010000003">
    <property type="protein sequence ID" value="MBB6512552.1"/>
    <property type="molecule type" value="Genomic_DNA"/>
</dbReference>
<dbReference type="AlphaFoldDB" id="A0A841RKS3"/>
<dbReference type="PROSITE" id="PS51677">
    <property type="entry name" value="NODB"/>
    <property type="match status" value="1"/>
</dbReference>
<dbReference type="GO" id="GO:0016810">
    <property type="term" value="F:hydrolase activity, acting on carbon-nitrogen (but not peptide) bonds"/>
    <property type="evidence" value="ECO:0007669"/>
    <property type="project" value="InterPro"/>
</dbReference>
<dbReference type="PANTHER" id="PTHR10587">
    <property type="entry name" value="GLYCOSYL TRANSFERASE-RELATED"/>
    <property type="match status" value="1"/>
</dbReference>
<reference evidence="2 3" key="1">
    <citation type="submission" date="2020-08" db="EMBL/GenBank/DDBJ databases">
        <title>Genomic Encyclopedia of Type Strains, Phase IV (KMG-IV): sequencing the most valuable type-strain genomes for metagenomic binning, comparative biology and taxonomic classification.</title>
        <authorList>
            <person name="Goeker M."/>
        </authorList>
    </citation>
    <scope>NUCLEOTIDE SEQUENCE [LARGE SCALE GENOMIC DNA]</scope>
    <source>
        <strain evidence="2 3">DSM 11805</strain>
    </source>
</reference>
<accession>A0A841RKS3</accession>
<dbReference type="Proteomes" id="UP000572212">
    <property type="component" value="Unassembled WGS sequence"/>
</dbReference>
<organism evidence="2 3">
    <name type="scientific">Gracilibacillus halotolerans</name>
    <dbReference type="NCBI Taxonomy" id="74386"/>
    <lineage>
        <taxon>Bacteria</taxon>
        <taxon>Bacillati</taxon>
        <taxon>Bacillota</taxon>
        <taxon>Bacilli</taxon>
        <taxon>Bacillales</taxon>
        <taxon>Bacillaceae</taxon>
        <taxon>Gracilibacillus</taxon>
    </lineage>
</organism>
<keyword evidence="3" id="KW-1185">Reference proteome</keyword>
<dbReference type="InterPro" id="IPR050248">
    <property type="entry name" value="Polysacc_deacetylase_ArnD"/>
</dbReference>
<proteinExistence type="predicted"/>
<sequence>MMERFPTLQKKIALTFDDGPDPTYTESILEILERDNAKATFFMIGEHIEKYPKIAKKVASKGHEIGNHTFHHRHLTELTKKEIEEEIARTDQSIRNVTNEETVSFRPPFFDWDDKVNEVVKQFSYPVISATNLSAKDWESPGTDWIVNETKKQIKPGSIFIFHDGLGERSQTVEAVDLLLGEYARDYQFVTVRELLEE</sequence>
<evidence type="ECO:0000313" key="2">
    <source>
        <dbReference type="EMBL" id="MBB6512552.1"/>
    </source>
</evidence>
<dbReference type="InterPro" id="IPR011330">
    <property type="entry name" value="Glyco_hydro/deAcase_b/a-brl"/>
</dbReference>
<dbReference type="Pfam" id="PF01522">
    <property type="entry name" value="Polysacc_deac_1"/>
    <property type="match status" value="1"/>
</dbReference>
<evidence type="ECO:0000259" key="1">
    <source>
        <dbReference type="PROSITE" id="PS51677"/>
    </source>
</evidence>
<dbReference type="InterPro" id="IPR002509">
    <property type="entry name" value="NODB_dom"/>
</dbReference>